<dbReference type="InterPro" id="IPR036505">
    <property type="entry name" value="Amidase/PGRP_sf"/>
</dbReference>
<dbReference type="GO" id="GO:0008745">
    <property type="term" value="F:N-acetylmuramoyl-L-alanine amidase activity"/>
    <property type="evidence" value="ECO:0007669"/>
    <property type="project" value="InterPro"/>
</dbReference>
<dbReference type="EMBL" id="UINC01041569">
    <property type="protein sequence ID" value="SVB43023.1"/>
    <property type="molecule type" value="Genomic_DNA"/>
</dbReference>
<evidence type="ECO:0000259" key="2">
    <source>
        <dbReference type="SMART" id="SM00701"/>
    </source>
</evidence>
<dbReference type="InterPro" id="IPR006619">
    <property type="entry name" value="PGRP_domain_met/bac"/>
</dbReference>
<evidence type="ECO:0000313" key="3">
    <source>
        <dbReference type="EMBL" id="SVB43023.1"/>
    </source>
</evidence>
<reference evidence="3" key="1">
    <citation type="submission" date="2018-05" db="EMBL/GenBank/DDBJ databases">
        <authorList>
            <person name="Lanie J.A."/>
            <person name="Ng W.-L."/>
            <person name="Kazmierczak K.M."/>
            <person name="Andrzejewski T.M."/>
            <person name="Davidsen T.M."/>
            <person name="Wayne K.J."/>
            <person name="Tettelin H."/>
            <person name="Glass J.I."/>
            <person name="Rusch D."/>
            <person name="Podicherti R."/>
            <person name="Tsui H.-C.T."/>
            <person name="Winkler M.E."/>
        </authorList>
    </citation>
    <scope>NUCLEOTIDE SEQUENCE</scope>
</reference>
<dbReference type="InterPro" id="IPR015510">
    <property type="entry name" value="PGRP"/>
</dbReference>
<accession>A0A382DZA2</accession>
<dbReference type="SMART" id="SM00701">
    <property type="entry name" value="PGRP"/>
    <property type="match status" value="1"/>
</dbReference>
<organism evidence="3">
    <name type="scientific">marine metagenome</name>
    <dbReference type="NCBI Taxonomy" id="408172"/>
    <lineage>
        <taxon>unclassified sequences</taxon>
        <taxon>metagenomes</taxon>
        <taxon>ecological metagenomes</taxon>
    </lineage>
</organism>
<name>A0A382DZA2_9ZZZZ</name>
<dbReference type="PANTHER" id="PTHR11022:SF41">
    <property type="entry name" value="PEPTIDOGLYCAN-RECOGNITION PROTEIN LC-RELATED"/>
    <property type="match status" value="1"/>
</dbReference>
<evidence type="ECO:0000256" key="1">
    <source>
        <dbReference type="ARBA" id="ARBA00007553"/>
    </source>
</evidence>
<dbReference type="CDD" id="cd06583">
    <property type="entry name" value="PGRP"/>
    <property type="match status" value="1"/>
</dbReference>
<dbReference type="Gene3D" id="3.40.80.10">
    <property type="entry name" value="Peptidoglycan recognition protein-like"/>
    <property type="match status" value="1"/>
</dbReference>
<comment type="similarity">
    <text evidence="1">Belongs to the N-acetylmuramoyl-L-alanine amidase 2 family.</text>
</comment>
<feature type="domain" description="Peptidoglycan recognition protein family" evidence="2">
    <location>
        <begin position="1"/>
        <end position="124"/>
    </location>
</feature>
<dbReference type="GO" id="GO:0009253">
    <property type="term" value="P:peptidoglycan catabolic process"/>
    <property type="evidence" value="ECO:0007669"/>
    <property type="project" value="InterPro"/>
</dbReference>
<dbReference type="GO" id="GO:0008270">
    <property type="term" value="F:zinc ion binding"/>
    <property type="evidence" value="ECO:0007669"/>
    <property type="project" value="InterPro"/>
</dbReference>
<proteinExistence type="inferred from homology"/>
<dbReference type="InterPro" id="IPR002502">
    <property type="entry name" value="Amidase_domain"/>
</dbReference>
<protein>
    <recommendedName>
        <fullName evidence="2">Peptidoglycan recognition protein family domain-containing protein</fullName>
    </recommendedName>
</protein>
<dbReference type="AlphaFoldDB" id="A0A382DZA2"/>
<dbReference type="Pfam" id="PF01510">
    <property type="entry name" value="Amidase_2"/>
    <property type="match status" value="1"/>
</dbReference>
<sequence length="153" mass="17137">MKEIKKIILHCSDSDFGSVSVIDEWHKNRGWDGIGYHYVITNGVQESCRPYKGSNDGIIQEGRNIEKQGAHVRGHNSDSIGICLIGKHHFTGKQMFDALPTLLNVLLSSYKLTPDNIFGHNEFNPEKTCPNFNVNDLRNLLKGMTNDIPGKSV</sequence>
<dbReference type="PANTHER" id="PTHR11022">
    <property type="entry name" value="PEPTIDOGLYCAN RECOGNITION PROTEIN"/>
    <property type="match status" value="1"/>
</dbReference>
<dbReference type="SUPFAM" id="SSF55846">
    <property type="entry name" value="N-acetylmuramoyl-L-alanine amidase-like"/>
    <property type="match status" value="1"/>
</dbReference>
<gene>
    <name evidence="3" type="ORF">METZ01_LOCUS195877</name>
</gene>